<accession>A0A6P4B474</accession>
<evidence type="ECO:0000259" key="2">
    <source>
        <dbReference type="Pfam" id="PF10551"/>
    </source>
</evidence>
<gene>
    <name evidence="4" type="primary">LOC107461936</name>
    <name evidence="5" type="synonym">LOC127744114</name>
</gene>
<reference evidence="3" key="1">
    <citation type="journal article" date="2016" name="Nat. Genet.">
        <title>The genome sequences of Arachis duranensis and Arachis ipaensis, the diploid ancestors of cultivated peanut.</title>
        <authorList>
            <person name="Bertioli D.J."/>
            <person name="Cannon S.B."/>
            <person name="Froenicke L."/>
            <person name="Huang G."/>
            <person name="Farmer A.D."/>
            <person name="Cannon E.K."/>
            <person name="Liu X."/>
            <person name="Gao D."/>
            <person name="Clevenger J."/>
            <person name="Dash S."/>
            <person name="Ren L."/>
            <person name="Moretzsohn M.C."/>
            <person name="Shirasawa K."/>
            <person name="Huang W."/>
            <person name="Vidigal B."/>
            <person name="Abernathy B."/>
            <person name="Chu Y."/>
            <person name="Niederhuth C.E."/>
            <person name="Umale P."/>
            <person name="Araujo A.C."/>
            <person name="Kozik A."/>
            <person name="Kim K.D."/>
            <person name="Burow M.D."/>
            <person name="Varshney R.K."/>
            <person name="Wang X."/>
            <person name="Zhang X."/>
            <person name="Barkley N."/>
            <person name="Guimaraes P.M."/>
            <person name="Isobe S."/>
            <person name="Guo B."/>
            <person name="Liao B."/>
            <person name="Stalker H.T."/>
            <person name="Schmitz R.J."/>
            <person name="Scheffler B.E."/>
            <person name="Leal-Bertioli S.C."/>
            <person name="Xun X."/>
            <person name="Jackson S.A."/>
            <person name="Michelmore R."/>
            <person name="Ozias-Akins P."/>
        </authorList>
    </citation>
    <scope>NUCLEOTIDE SEQUENCE [LARGE SCALE GENOMIC DNA]</scope>
    <source>
        <strain evidence="3">cv. V14167</strain>
    </source>
</reference>
<dbReference type="PANTHER" id="PTHR31973:SF195">
    <property type="entry name" value="MUDR FAMILY TRANSPOSASE"/>
    <property type="match status" value="1"/>
</dbReference>
<dbReference type="Proteomes" id="UP000515211">
    <property type="component" value="Chromosome 8"/>
</dbReference>
<feature type="domain" description="MULE transposase" evidence="2">
    <location>
        <begin position="183"/>
        <end position="245"/>
    </location>
</feature>
<dbReference type="KEGG" id="adu:127744114"/>
<evidence type="ECO:0000313" key="3">
    <source>
        <dbReference type="Proteomes" id="UP000515211"/>
    </source>
</evidence>
<sequence>MRLERLPDVESDFGDRDSQDTASLTEFQVGQQFQNKEEVVLCVKTYSIYHRVEYKVMESDHDTYYDKCKEFGNSCRRDHRKLDYHVIFAFILPMIKADAAVSIKVLQNATEAHFGFRLTYRRVWLAKQKAVVQKYGNWEEAYNELPRWVLSVKIMMPGSIEVLKTSPMQVGDQDPFVRKIWKTLLVAIAHDGNSNTVHIAFFLVGGENAESWSFFLSHLLQHMTPQQSILVISDRNNGIKAALEVLDGGWVPPAAYRAFRIKHVAANFTLSFKGKDAMRLLVNAAYAKIEVDFDYWFDILRTEDLTMCDWANMMEYDKWT</sequence>
<keyword evidence="3" id="KW-1185">Reference proteome</keyword>
<dbReference type="RefSeq" id="XP_015935980.1">
    <property type="nucleotide sequence ID" value="XM_016080494.1"/>
</dbReference>
<dbReference type="AlphaFoldDB" id="A0A6P4B474"/>
<dbReference type="GeneID" id="107461936"/>
<feature type="domain" description="Transposase MuDR plant" evidence="1">
    <location>
        <begin position="27"/>
        <end position="75"/>
    </location>
</feature>
<organism evidence="3 4">
    <name type="scientific">Arachis duranensis</name>
    <name type="common">Wild peanut</name>
    <dbReference type="NCBI Taxonomy" id="130453"/>
    <lineage>
        <taxon>Eukaryota</taxon>
        <taxon>Viridiplantae</taxon>
        <taxon>Streptophyta</taxon>
        <taxon>Embryophyta</taxon>
        <taxon>Tracheophyta</taxon>
        <taxon>Spermatophyta</taxon>
        <taxon>Magnoliopsida</taxon>
        <taxon>eudicotyledons</taxon>
        <taxon>Gunneridae</taxon>
        <taxon>Pentapetalae</taxon>
        <taxon>rosids</taxon>
        <taxon>fabids</taxon>
        <taxon>Fabales</taxon>
        <taxon>Fabaceae</taxon>
        <taxon>Papilionoideae</taxon>
        <taxon>50 kb inversion clade</taxon>
        <taxon>dalbergioids sensu lato</taxon>
        <taxon>Dalbergieae</taxon>
        <taxon>Pterocarpus clade</taxon>
        <taxon>Arachis</taxon>
    </lineage>
</organism>
<protein>
    <submittedName>
        <fullName evidence="4">Uncharacterized protein LOC107461936</fullName>
    </submittedName>
    <submittedName>
        <fullName evidence="5">Uncharacterized protein LOC127744114</fullName>
    </submittedName>
</protein>
<reference evidence="4 5" key="2">
    <citation type="submission" date="2025-04" db="UniProtKB">
        <authorList>
            <consortium name="RefSeq"/>
        </authorList>
    </citation>
    <scope>IDENTIFICATION</scope>
    <source>
        <tissue evidence="4 5">Whole plant</tissue>
    </source>
</reference>
<dbReference type="RefSeq" id="XP_052112345.1">
    <property type="nucleotide sequence ID" value="XM_052256385.1"/>
</dbReference>
<dbReference type="Pfam" id="PF03108">
    <property type="entry name" value="DBD_Tnp_Mut"/>
    <property type="match status" value="1"/>
</dbReference>
<name>A0A6P4B474_ARADU</name>
<dbReference type="Pfam" id="PF10551">
    <property type="entry name" value="MULE"/>
    <property type="match status" value="1"/>
</dbReference>
<proteinExistence type="predicted"/>
<evidence type="ECO:0000259" key="1">
    <source>
        <dbReference type="Pfam" id="PF03108"/>
    </source>
</evidence>
<evidence type="ECO:0000313" key="5">
    <source>
        <dbReference type="RefSeq" id="XP_052112345.1"/>
    </source>
</evidence>
<dbReference type="InterPro" id="IPR004332">
    <property type="entry name" value="Transposase_MuDR"/>
</dbReference>
<dbReference type="InterPro" id="IPR018289">
    <property type="entry name" value="MULE_transposase_dom"/>
</dbReference>
<evidence type="ECO:0000313" key="4">
    <source>
        <dbReference type="RefSeq" id="XP_015935980.1"/>
    </source>
</evidence>
<dbReference type="KEGG" id="adu:107461936"/>
<dbReference type="PANTHER" id="PTHR31973">
    <property type="entry name" value="POLYPROTEIN, PUTATIVE-RELATED"/>
    <property type="match status" value="1"/>
</dbReference>